<feature type="compositionally biased region" description="Low complexity" evidence="1">
    <location>
        <begin position="204"/>
        <end position="225"/>
    </location>
</feature>
<protein>
    <submittedName>
        <fullName evidence="3">Vegetative cell wall protein gp1-like</fullName>
    </submittedName>
</protein>
<name>A0A6P5NY53_MUSCR</name>
<organism evidence="2 3">
    <name type="scientific">Mus caroli</name>
    <name type="common">Ryukyu mouse</name>
    <name type="synonym">Ricefield mouse</name>
    <dbReference type="NCBI Taxonomy" id="10089"/>
    <lineage>
        <taxon>Eukaryota</taxon>
        <taxon>Metazoa</taxon>
        <taxon>Chordata</taxon>
        <taxon>Craniata</taxon>
        <taxon>Vertebrata</taxon>
        <taxon>Euteleostomi</taxon>
        <taxon>Mammalia</taxon>
        <taxon>Eutheria</taxon>
        <taxon>Euarchontoglires</taxon>
        <taxon>Glires</taxon>
        <taxon>Rodentia</taxon>
        <taxon>Myomorpha</taxon>
        <taxon>Muroidea</taxon>
        <taxon>Muridae</taxon>
        <taxon>Murinae</taxon>
        <taxon>Mus</taxon>
        <taxon>Mus</taxon>
    </lineage>
</organism>
<evidence type="ECO:0000313" key="2">
    <source>
        <dbReference type="Proteomes" id="UP000515126"/>
    </source>
</evidence>
<dbReference type="RefSeq" id="XP_021005994.1">
    <property type="nucleotide sequence ID" value="XM_021150335.1"/>
</dbReference>
<evidence type="ECO:0000256" key="1">
    <source>
        <dbReference type="SAM" id="MobiDB-lite"/>
    </source>
</evidence>
<dbReference type="AlphaFoldDB" id="A0A6P5NY53"/>
<feature type="compositionally biased region" description="Low complexity" evidence="1">
    <location>
        <begin position="142"/>
        <end position="153"/>
    </location>
</feature>
<gene>
    <name evidence="3" type="primary">LOC110284583</name>
</gene>
<reference evidence="3" key="1">
    <citation type="submission" date="2025-08" db="UniProtKB">
        <authorList>
            <consortium name="RefSeq"/>
        </authorList>
    </citation>
    <scope>IDENTIFICATION</scope>
</reference>
<feature type="compositionally biased region" description="Low complexity" evidence="1">
    <location>
        <begin position="176"/>
        <end position="187"/>
    </location>
</feature>
<feature type="compositionally biased region" description="Gly residues" evidence="1">
    <location>
        <begin position="244"/>
        <end position="255"/>
    </location>
</feature>
<dbReference type="KEGG" id="mcal:110284583"/>
<evidence type="ECO:0000313" key="3">
    <source>
        <dbReference type="RefSeq" id="XP_021005994.1"/>
    </source>
</evidence>
<sequence>MRTPNRVLTTHELATHNSSKFGARPCSGKHQQCRSESQWCVPEVTNSGSKRGPVRDQGSLNGSALLPRPFQGTSRSAIRSRPHSASHPLDATPGPGDRADSMVPLREPRPAWPAGPAAQASRSPGLAQPRAPGNKGGGGPGVEPRVGAPAWASPSPPYPGPHATPRLPTPAPRPAIPLTLQPRALLPPGGGATAALDPPPTAAPPSSSSSSPKGGRAAAAQAGAEPPRRSPGRRRPQHSPVGGASRGEGVQVGGARGRERLRPFPPRALEQLQPGQFSDIRCSGFLVLSLHS</sequence>
<proteinExistence type="predicted"/>
<dbReference type="Proteomes" id="UP000515126">
    <property type="component" value="Chromosome 18"/>
</dbReference>
<feature type="compositionally biased region" description="Pro residues" evidence="1">
    <location>
        <begin position="154"/>
        <end position="175"/>
    </location>
</feature>
<accession>A0A6P5NY53</accession>
<keyword evidence="2" id="KW-1185">Reference proteome</keyword>
<feature type="compositionally biased region" description="Polar residues" evidence="1">
    <location>
        <begin position="34"/>
        <end position="49"/>
    </location>
</feature>
<feature type="region of interest" description="Disordered" evidence="1">
    <location>
        <begin position="1"/>
        <end position="275"/>
    </location>
</feature>
<dbReference type="GeneID" id="110284583"/>